<name>A0AAX3ZW98_9CAUD</name>
<dbReference type="Proteomes" id="UP001304490">
    <property type="component" value="Segment"/>
</dbReference>
<dbReference type="EMBL" id="OR420746">
    <property type="protein sequence ID" value="WMM95500.1"/>
    <property type="molecule type" value="Genomic_DNA"/>
</dbReference>
<organism evidence="1 2">
    <name type="scientific">Roseobacter phage CRP-227</name>
    <dbReference type="NCBI Taxonomy" id="3072847"/>
    <lineage>
        <taxon>Viruses</taxon>
        <taxon>Duplodnaviria</taxon>
        <taxon>Heunggongvirae</taxon>
        <taxon>Uroviricota</taxon>
        <taxon>Caudoviricetes</taxon>
        <taxon>Autographivirales</taxon>
        <taxon>Autographivirales incertae sedis</taxon>
        <taxon>Dynamenevirus</taxon>
        <taxon>Dynamenevirus CRP227</taxon>
    </lineage>
</organism>
<gene>
    <name evidence="1" type="ORF">CRP227_gp37</name>
</gene>
<evidence type="ECO:0008006" key="3">
    <source>
        <dbReference type="Google" id="ProtNLM"/>
    </source>
</evidence>
<proteinExistence type="predicted"/>
<reference evidence="1 2" key="1">
    <citation type="submission" date="2023-08" db="EMBL/GenBank/DDBJ databases">
        <authorList>
            <person name="Du S."/>
            <person name="Wu Z."/>
            <person name="Wu Y."/>
            <person name="Yang M."/>
            <person name="Shao J."/>
            <person name="Liu H."/>
            <person name="Zhao Y."/>
            <person name="Zhang Z."/>
        </authorList>
    </citation>
    <scope>NUCLEOTIDE SEQUENCE [LARGE SCALE GENOMIC DNA]</scope>
</reference>
<evidence type="ECO:0000313" key="2">
    <source>
        <dbReference type="Proteomes" id="UP001304490"/>
    </source>
</evidence>
<sequence length="536" mass="59623">MAVRQVVGNPFENQIGTVSPTAQVVDTYERGVAERSTLGSLSDMLTRVAAKADPVLKAAEERAAQREYQQGIQLYNETRKSMGEAVKSGVVEEGASPYLRKGYRVSQMNTLAMRYTSELETALERQKLYTTNNPAKIEQFIEKFQDQFVKSNGLSEFAPAEVAEYFGTPANKGNELFRSAWKNKHVAWQREQNYLQFEAEVAETTVNLFRPGMSDEERAVAMTSFATWLEGRSDAASIDGMKNAQVLDTILKGVGLAVEQTGDTDILDVFKMTKFGTNAASKSLSVQATLLDIEARAVVLENKRAKEADDRYDQITQTARTNARAAALDFFNDPSTENEGRLDAMIFDLTGYQDDEANALALSLRSNMESFEAARLNGGQSKTPQSELRLDTLLRMATTYEQASRVIADFAEDGKLSANDVTSKLSLWSNSYDPANDAEFGLDFYKTSTPEGQAVAQLGRNIQGSTFDMDDQRFTRSIREQGKFRVAVRAGVAKFTENNGRAPLEHELDELLMNLIVTFQDRLMKEAVLEPLENNE</sequence>
<accession>A0AAX3ZW98</accession>
<keyword evidence="2" id="KW-1185">Reference proteome</keyword>
<evidence type="ECO:0000313" key="1">
    <source>
        <dbReference type="EMBL" id="WMM95500.1"/>
    </source>
</evidence>
<protein>
    <recommendedName>
        <fullName evidence="3">Internal virion protein</fullName>
    </recommendedName>
</protein>